<accession>A0A366I7C5</accession>
<organism evidence="2 3">
    <name type="scientific">Alkalibaculum bacchi</name>
    <dbReference type="NCBI Taxonomy" id="645887"/>
    <lineage>
        <taxon>Bacteria</taxon>
        <taxon>Bacillati</taxon>
        <taxon>Bacillota</taxon>
        <taxon>Clostridia</taxon>
        <taxon>Eubacteriales</taxon>
        <taxon>Eubacteriaceae</taxon>
        <taxon>Alkalibaculum</taxon>
    </lineage>
</organism>
<dbReference type="RefSeq" id="WP_113920846.1">
    <property type="nucleotide sequence ID" value="NZ_QNRX01000010.1"/>
</dbReference>
<dbReference type="Pfam" id="PF00581">
    <property type="entry name" value="Rhodanese"/>
    <property type="match status" value="1"/>
</dbReference>
<evidence type="ECO:0000313" key="3">
    <source>
        <dbReference type="Proteomes" id="UP000253490"/>
    </source>
</evidence>
<proteinExistence type="predicted"/>
<reference evidence="2 3" key="1">
    <citation type="submission" date="2018-06" db="EMBL/GenBank/DDBJ databases">
        <title>Genomic Encyclopedia of Type Strains, Phase IV (KMG-IV): sequencing the most valuable type-strain genomes for metagenomic binning, comparative biology and taxonomic classification.</title>
        <authorList>
            <person name="Goeker M."/>
        </authorList>
    </citation>
    <scope>NUCLEOTIDE SEQUENCE [LARGE SCALE GENOMIC DNA]</scope>
    <source>
        <strain evidence="2 3">DSM 22112</strain>
    </source>
</reference>
<dbReference type="Gene3D" id="3.40.250.10">
    <property type="entry name" value="Rhodanese-like domain"/>
    <property type="match status" value="1"/>
</dbReference>
<dbReference type="InterPro" id="IPR001763">
    <property type="entry name" value="Rhodanese-like_dom"/>
</dbReference>
<dbReference type="SMART" id="SM00450">
    <property type="entry name" value="RHOD"/>
    <property type="match status" value="1"/>
</dbReference>
<dbReference type="PANTHER" id="PTHR44086">
    <property type="entry name" value="THIOSULFATE SULFURTRANSFERASE RDL2, MITOCHONDRIAL-RELATED"/>
    <property type="match status" value="1"/>
</dbReference>
<dbReference type="Proteomes" id="UP000253490">
    <property type="component" value="Unassembled WGS sequence"/>
</dbReference>
<evidence type="ECO:0000259" key="1">
    <source>
        <dbReference type="PROSITE" id="PS50206"/>
    </source>
</evidence>
<gene>
    <name evidence="2" type="ORF">DES36_11075</name>
</gene>
<protein>
    <submittedName>
        <fullName evidence="2">Rhodanese-related sulfurtransferase</fullName>
    </submittedName>
</protein>
<keyword evidence="3" id="KW-1185">Reference proteome</keyword>
<sequence length="108" mass="12152">MNIKLNFNKKSSKIDLGVKQAREEDGSYLIDVRSSKEYKEGHIKGSINLPLEDIEDIDVIVDDPESKIYLYCRSGKRSSQGATILRSLGYENVINIGGILDWSGEMEL</sequence>
<dbReference type="InterPro" id="IPR036873">
    <property type="entry name" value="Rhodanese-like_dom_sf"/>
</dbReference>
<dbReference type="GO" id="GO:0004792">
    <property type="term" value="F:thiosulfate-cyanide sulfurtransferase activity"/>
    <property type="evidence" value="ECO:0007669"/>
    <property type="project" value="TreeGrafter"/>
</dbReference>
<feature type="domain" description="Rhodanese" evidence="1">
    <location>
        <begin position="23"/>
        <end position="107"/>
    </location>
</feature>
<dbReference type="PROSITE" id="PS50206">
    <property type="entry name" value="RHODANESE_3"/>
    <property type="match status" value="1"/>
</dbReference>
<dbReference type="SUPFAM" id="SSF52821">
    <property type="entry name" value="Rhodanese/Cell cycle control phosphatase"/>
    <property type="match status" value="1"/>
</dbReference>
<dbReference type="CDD" id="cd00158">
    <property type="entry name" value="RHOD"/>
    <property type="match status" value="1"/>
</dbReference>
<comment type="caution">
    <text evidence="2">The sequence shown here is derived from an EMBL/GenBank/DDBJ whole genome shotgun (WGS) entry which is preliminary data.</text>
</comment>
<dbReference type="AlphaFoldDB" id="A0A366I7C5"/>
<name>A0A366I7C5_9FIRM</name>
<keyword evidence="2" id="KW-0808">Transferase</keyword>
<evidence type="ECO:0000313" key="2">
    <source>
        <dbReference type="EMBL" id="RBP63332.1"/>
    </source>
</evidence>
<dbReference type="OrthoDB" id="9800872at2"/>
<dbReference type="PANTHER" id="PTHR44086:SF10">
    <property type="entry name" value="THIOSULFATE SULFURTRANSFERASE_RHODANESE-LIKE DOMAIN-CONTAINING PROTEIN 3"/>
    <property type="match status" value="1"/>
</dbReference>
<dbReference type="EMBL" id="QNRX01000010">
    <property type="protein sequence ID" value="RBP63332.1"/>
    <property type="molecule type" value="Genomic_DNA"/>
</dbReference>